<evidence type="ECO:0000256" key="3">
    <source>
        <dbReference type="ARBA" id="ARBA00022729"/>
    </source>
</evidence>
<evidence type="ECO:0000313" key="8">
    <source>
        <dbReference type="Proteomes" id="UP000254572"/>
    </source>
</evidence>
<dbReference type="GO" id="GO:0009279">
    <property type="term" value="C:cell outer membrane"/>
    <property type="evidence" value="ECO:0007669"/>
    <property type="project" value="UniProtKB-SubCell"/>
</dbReference>
<accession>A0A381EDB6</accession>
<sequence length="255" mass="28248">MSRLFHPGLLLLSAVALAAAAEETPSTEVAVGVAGGYSKGLYRSYDGNWSALPLVQVESPYFYVRGLSAGARVFSSDDQAHELLVGSTWQLGQAFKPSRADDRQLQQLDRRRDIVTADLAYNFYSPYGNVETQWSADISGRSKGQLASIQYSYFWQPDEALTVTPAIGVKYADKRYNRYYYGITAKEAARSGLPAYAPGATLQPYLDVAAEYRFSRHFSAFASARLETLGADVKRSPMVDERFHFQGAAGLLYRF</sequence>
<dbReference type="Proteomes" id="UP000254572">
    <property type="component" value="Unassembled WGS sequence"/>
</dbReference>
<dbReference type="EMBL" id="UFUW01000001">
    <property type="protein sequence ID" value="SUX24930.1"/>
    <property type="molecule type" value="Genomic_DNA"/>
</dbReference>
<reference evidence="7 8" key="1">
    <citation type="submission" date="2018-06" db="EMBL/GenBank/DDBJ databases">
        <authorList>
            <consortium name="Pathogen Informatics"/>
            <person name="Doyle S."/>
        </authorList>
    </citation>
    <scope>NUCLEOTIDE SEQUENCE [LARGE SCALE GENOMIC DNA]</scope>
    <source>
        <strain evidence="7 8">NCTC13294</strain>
    </source>
</reference>
<dbReference type="PANTHER" id="PTHR38776:SF1">
    <property type="entry name" value="MLTA-INTERACTING PROTEIN-RELATED"/>
    <property type="match status" value="1"/>
</dbReference>
<dbReference type="AlphaFoldDB" id="A0A381EDB6"/>
<keyword evidence="3 6" id="KW-0732">Signal</keyword>
<feature type="chain" id="PRO_5017070224" evidence="6">
    <location>
        <begin position="19"/>
        <end position="255"/>
    </location>
</feature>
<evidence type="ECO:0000256" key="6">
    <source>
        <dbReference type="SAM" id="SignalP"/>
    </source>
</evidence>
<dbReference type="Pfam" id="PF06629">
    <property type="entry name" value="MipA"/>
    <property type="match status" value="1"/>
</dbReference>
<evidence type="ECO:0000256" key="2">
    <source>
        <dbReference type="ARBA" id="ARBA00005722"/>
    </source>
</evidence>
<dbReference type="OrthoDB" id="8562138at2"/>
<feature type="signal peptide" evidence="6">
    <location>
        <begin position="1"/>
        <end position="18"/>
    </location>
</feature>
<dbReference type="RefSeq" id="WP_115612291.1">
    <property type="nucleotide sequence ID" value="NZ_JBHLZC010000001.1"/>
</dbReference>
<comment type="similarity">
    <text evidence="2">Belongs to the MipA/OmpV family.</text>
</comment>
<organism evidence="7 8">
    <name type="scientific">Cardiobacterium valvarum</name>
    <dbReference type="NCBI Taxonomy" id="194702"/>
    <lineage>
        <taxon>Bacteria</taxon>
        <taxon>Pseudomonadati</taxon>
        <taxon>Pseudomonadota</taxon>
        <taxon>Gammaproteobacteria</taxon>
        <taxon>Cardiobacteriales</taxon>
        <taxon>Cardiobacteriaceae</taxon>
        <taxon>Cardiobacterium</taxon>
    </lineage>
</organism>
<name>A0A381EDB6_9GAMM</name>
<proteinExistence type="inferred from homology"/>
<evidence type="ECO:0000256" key="5">
    <source>
        <dbReference type="ARBA" id="ARBA00023237"/>
    </source>
</evidence>
<keyword evidence="5" id="KW-0998">Cell outer membrane</keyword>
<evidence type="ECO:0000313" key="7">
    <source>
        <dbReference type="EMBL" id="SUX24930.1"/>
    </source>
</evidence>
<protein>
    <submittedName>
        <fullName evidence="7">MltA-interacting protein</fullName>
    </submittedName>
</protein>
<evidence type="ECO:0000256" key="4">
    <source>
        <dbReference type="ARBA" id="ARBA00023136"/>
    </source>
</evidence>
<dbReference type="InterPro" id="IPR010583">
    <property type="entry name" value="MipA"/>
</dbReference>
<gene>
    <name evidence="7" type="primary">mipA_2</name>
    <name evidence="7" type="ORF">NCTC13294_02155</name>
</gene>
<keyword evidence="8" id="KW-1185">Reference proteome</keyword>
<keyword evidence="4" id="KW-0472">Membrane</keyword>
<evidence type="ECO:0000256" key="1">
    <source>
        <dbReference type="ARBA" id="ARBA00004442"/>
    </source>
</evidence>
<comment type="subcellular location">
    <subcellularLocation>
        <location evidence="1">Cell outer membrane</location>
    </subcellularLocation>
</comment>
<dbReference type="PANTHER" id="PTHR38776">
    <property type="entry name" value="MLTA-INTERACTING PROTEIN-RELATED"/>
    <property type="match status" value="1"/>
</dbReference>